<comment type="caution">
    <text evidence="3">The sequence shown here is derived from an EMBL/GenBank/DDBJ whole genome shotgun (WGS) entry which is preliminary data.</text>
</comment>
<keyword evidence="4" id="KW-1185">Reference proteome</keyword>
<gene>
    <name evidence="3" type="ORF">MKW98_032619</name>
</gene>
<keyword evidence="1" id="KW-0833">Ubl conjugation pathway</keyword>
<dbReference type="EMBL" id="JAJJMB010008334">
    <property type="protein sequence ID" value="KAI3924418.1"/>
    <property type="molecule type" value="Genomic_DNA"/>
</dbReference>
<dbReference type="GO" id="GO:0140096">
    <property type="term" value="F:catalytic activity, acting on a protein"/>
    <property type="evidence" value="ECO:0007669"/>
    <property type="project" value="UniProtKB-ARBA"/>
</dbReference>
<evidence type="ECO:0000256" key="1">
    <source>
        <dbReference type="ARBA" id="ARBA00022786"/>
    </source>
</evidence>
<name>A0AAD4XLM7_9MAGN</name>
<accession>A0AAD4XLM7</accession>
<dbReference type="Gene3D" id="3.10.20.90">
    <property type="entry name" value="Phosphatidylinositol 3-kinase Catalytic Subunit, Chain A, domain 1"/>
    <property type="match status" value="1"/>
</dbReference>
<protein>
    <recommendedName>
        <fullName evidence="2">Ubiquitin carboxyl-terminal hydrolase 7 ICP0-binding domain-containing protein</fullName>
    </recommendedName>
</protein>
<evidence type="ECO:0000313" key="4">
    <source>
        <dbReference type="Proteomes" id="UP001202328"/>
    </source>
</evidence>
<evidence type="ECO:0000259" key="2">
    <source>
        <dbReference type="Pfam" id="PF12436"/>
    </source>
</evidence>
<dbReference type="Proteomes" id="UP001202328">
    <property type="component" value="Unassembled WGS sequence"/>
</dbReference>
<feature type="domain" description="Ubiquitin carboxyl-terminal hydrolase 7 ICP0-binding" evidence="2">
    <location>
        <begin position="25"/>
        <end position="115"/>
    </location>
</feature>
<dbReference type="AlphaFoldDB" id="A0AAD4XLM7"/>
<proteinExistence type="predicted"/>
<sequence length="115" mass="13605">MKRENFLSSRMETLFASRNPFPTDSMTRCRYVPSFLEYVLNRRVVRFQYLEKLKEDDFSLELSKVFTYDYVTERIAPHLGLDDPTNISLTPHNCCLQQPIAQAIKYQGFDHLSEM</sequence>
<organism evidence="3 4">
    <name type="scientific">Papaver atlanticum</name>
    <dbReference type="NCBI Taxonomy" id="357466"/>
    <lineage>
        <taxon>Eukaryota</taxon>
        <taxon>Viridiplantae</taxon>
        <taxon>Streptophyta</taxon>
        <taxon>Embryophyta</taxon>
        <taxon>Tracheophyta</taxon>
        <taxon>Spermatophyta</taxon>
        <taxon>Magnoliopsida</taxon>
        <taxon>Ranunculales</taxon>
        <taxon>Papaveraceae</taxon>
        <taxon>Papaveroideae</taxon>
        <taxon>Papaver</taxon>
    </lineage>
</organism>
<reference evidence="3" key="1">
    <citation type="submission" date="2022-04" db="EMBL/GenBank/DDBJ databases">
        <title>A functionally conserved STORR gene fusion in Papaver species that diverged 16.8 million years ago.</title>
        <authorList>
            <person name="Catania T."/>
        </authorList>
    </citation>
    <scope>NUCLEOTIDE SEQUENCE</scope>
    <source>
        <strain evidence="3">S-188037</strain>
    </source>
</reference>
<dbReference type="Pfam" id="PF12436">
    <property type="entry name" value="USP7_ICP0_bdg"/>
    <property type="match status" value="1"/>
</dbReference>
<evidence type="ECO:0000313" key="3">
    <source>
        <dbReference type="EMBL" id="KAI3924418.1"/>
    </source>
</evidence>
<dbReference type="InterPro" id="IPR024729">
    <property type="entry name" value="USP7_ICP0-binding_dom"/>
</dbReference>